<dbReference type="OrthoDB" id="3263746at2"/>
<dbReference type="RefSeq" id="WP_085886888.1">
    <property type="nucleotide sequence ID" value="NZ_FWFN01000002.1"/>
</dbReference>
<dbReference type="Proteomes" id="UP000193963">
    <property type="component" value="Unassembled WGS sequence"/>
</dbReference>
<dbReference type="Pfam" id="PF03382">
    <property type="entry name" value="DUF285"/>
    <property type="match status" value="1"/>
</dbReference>
<dbReference type="EMBL" id="FWFN01000002">
    <property type="protein sequence ID" value="SLN26726.1"/>
    <property type="molecule type" value="Genomic_DNA"/>
</dbReference>
<protein>
    <recommendedName>
        <fullName evidence="3">BspA family leucine-rich repeat surface protein</fullName>
    </recommendedName>
</protein>
<name>A0A1X6YNK3_9RHOB</name>
<evidence type="ECO:0000313" key="2">
    <source>
        <dbReference type="Proteomes" id="UP000193963"/>
    </source>
</evidence>
<reference evidence="1 2" key="1">
    <citation type="submission" date="2017-03" db="EMBL/GenBank/DDBJ databases">
        <authorList>
            <person name="Afonso C.L."/>
            <person name="Miller P.J."/>
            <person name="Scott M.A."/>
            <person name="Spackman E."/>
            <person name="Goraichik I."/>
            <person name="Dimitrov K.M."/>
            <person name="Suarez D.L."/>
            <person name="Swayne D.E."/>
        </authorList>
    </citation>
    <scope>NUCLEOTIDE SEQUENCE [LARGE SCALE GENOMIC DNA]</scope>
    <source>
        <strain evidence="1 2">CECT 7751</strain>
    </source>
</reference>
<gene>
    <name evidence="1" type="ORF">PSM7751_00982</name>
</gene>
<keyword evidence="2" id="KW-1185">Reference proteome</keyword>
<evidence type="ECO:0008006" key="3">
    <source>
        <dbReference type="Google" id="ProtNLM"/>
    </source>
</evidence>
<proteinExistence type="predicted"/>
<dbReference type="AlphaFoldDB" id="A0A1X6YNK3"/>
<dbReference type="InterPro" id="IPR005046">
    <property type="entry name" value="DUF285"/>
</dbReference>
<accession>A0A1X6YNK3</accession>
<dbReference type="InterPro" id="IPR011889">
    <property type="entry name" value="Liste_lipo_26"/>
</dbReference>
<sequence>MYQAVGTGRFAINYGGVDYTFTDGPFTIFTGQATDMSTLFNGVAFWGSLDLNHWDTSRVVSLSEAFLGSSVQASIADWDASGVRNMSVAFKNSEFDGDISGWDVSNVTNMAYMFSRASAINQDFSGWDVRKVGSEPESFDAKASAWTNPDWKPQWTTTAPAPRVVSVRAYGDDEGPFVEGDRIYIVAKLDRVLIPVCCGLPTLSLDLSPPGGETTLAPFTILSSKEVLFYYIVPVGSRPIGWPIPAPQLSTRTAGS</sequence>
<dbReference type="NCBIfam" id="TIGR02167">
    <property type="entry name" value="Liste_lipo_26"/>
    <property type="match status" value="1"/>
</dbReference>
<evidence type="ECO:0000313" key="1">
    <source>
        <dbReference type="EMBL" id="SLN26726.1"/>
    </source>
</evidence>
<organism evidence="1 2">
    <name type="scientific">Pseudooceanicola marinus</name>
    <dbReference type="NCBI Taxonomy" id="396013"/>
    <lineage>
        <taxon>Bacteria</taxon>
        <taxon>Pseudomonadati</taxon>
        <taxon>Pseudomonadota</taxon>
        <taxon>Alphaproteobacteria</taxon>
        <taxon>Rhodobacterales</taxon>
        <taxon>Paracoccaceae</taxon>
        <taxon>Pseudooceanicola</taxon>
    </lineage>
</organism>